<reference evidence="2 3" key="1">
    <citation type="journal article" date="2019" name="Int. J. Syst. Evol. Microbiol.">
        <title>The Global Catalogue of Microorganisms (GCM) 10K type strain sequencing project: providing services to taxonomists for standard genome sequencing and annotation.</title>
        <authorList>
            <consortium name="The Broad Institute Genomics Platform"/>
            <consortium name="The Broad Institute Genome Sequencing Center for Infectious Disease"/>
            <person name="Wu L."/>
            <person name="Ma J."/>
        </authorList>
    </citation>
    <scope>NUCLEOTIDE SEQUENCE [LARGE SCALE GENOMIC DNA]</scope>
    <source>
        <strain evidence="2 3">JCM 16330</strain>
    </source>
</reference>
<dbReference type="AlphaFoldDB" id="A0AAV3S6G1"/>
<evidence type="ECO:0000313" key="3">
    <source>
        <dbReference type="Proteomes" id="UP001500837"/>
    </source>
</evidence>
<sequence length="63" mass="6800">MTDEQADSETEEGWGSSAIGDAFETLETEIERAEADASGARAIALSRSRDLLAKIERTLKKTA</sequence>
<feature type="compositionally biased region" description="Acidic residues" evidence="1">
    <location>
        <begin position="1"/>
        <end position="12"/>
    </location>
</feature>
<name>A0AAV3S6G1_9EURY</name>
<dbReference type="RefSeq" id="WP_211311267.1">
    <property type="nucleotide sequence ID" value="NZ_BAAABL010000042.1"/>
</dbReference>
<dbReference type="EMBL" id="BAAABL010000042">
    <property type="protein sequence ID" value="GAA0300021.1"/>
    <property type="molecule type" value="Genomic_DNA"/>
</dbReference>
<proteinExistence type="predicted"/>
<accession>A0AAV3S6G1</accession>
<evidence type="ECO:0000313" key="2">
    <source>
        <dbReference type="EMBL" id="GAA0300021.1"/>
    </source>
</evidence>
<keyword evidence="3" id="KW-1185">Reference proteome</keyword>
<evidence type="ECO:0000256" key="1">
    <source>
        <dbReference type="SAM" id="MobiDB-lite"/>
    </source>
</evidence>
<gene>
    <name evidence="2" type="ORF">GCM10009066_12740</name>
</gene>
<dbReference type="Proteomes" id="UP001500837">
    <property type="component" value="Unassembled WGS sequence"/>
</dbReference>
<protein>
    <submittedName>
        <fullName evidence="2">Uncharacterized protein</fullName>
    </submittedName>
</protein>
<comment type="caution">
    <text evidence="2">The sequence shown here is derived from an EMBL/GenBank/DDBJ whole genome shotgun (WGS) entry which is preliminary data.</text>
</comment>
<feature type="region of interest" description="Disordered" evidence="1">
    <location>
        <begin position="1"/>
        <end position="23"/>
    </location>
</feature>
<organism evidence="2 3">
    <name type="scientific">Halarchaeum salinum</name>
    <dbReference type="NCBI Taxonomy" id="489912"/>
    <lineage>
        <taxon>Archaea</taxon>
        <taxon>Methanobacteriati</taxon>
        <taxon>Methanobacteriota</taxon>
        <taxon>Stenosarchaea group</taxon>
        <taxon>Halobacteria</taxon>
        <taxon>Halobacteriales</taxon>
        <taxon>Halobacteriaceae</taxon>
    </lineage>
</organism>